<dbReference type="SUPFAM" id="SSF47413">
    <property type="entry name" value="lambda repressor-like DNA-binding domains"/>
    <property type="match status" value="1"/>
</dbReference>
<dbReference type="SMART" id="SM00530">
    <property type="entry name" value="HTH_XRE"/>
    <property type="match status" value="1"/>
</dbReference>
<proteinExistence type="predicted"/>
<feature type="domain" description="HTH cro/C1-type" evidence="1">
    <location>
        <begin position="20"/>
        <end position="61"/>
    </location>
</feature>
<sequence>MRIKCKLKVILAELDMDHGDLAKKAMVSSSNISLLVNNKSLPSLPVAYRIGQALNLPIEEIWIDLDTKKPPDN</sequence>
<dbReference type="GO" id="GO:0003677">
    <property type="term" value="F:DNA binding"/>
    <property type="evidence" value="ECO:0007669"/>
    <property type="project" value="InterPro"/>
</dbReference>
<name>A0A1I6URD6_9BACL</name>
<organism evidence="2 3">
    <name type="scientific">Marininema halotolerans</name>
    <dbReference type="NCBI Taxonomy" id="1155944"/>
    <lineage>
        <taxon>Bacteria</taxon>
        <taxon>Bacillati</taxon>
        <taxon>Bacillota</taxon>
        <taxon>Bacilli</taxon>
        <taxon>Bacillales</taxon>
        <taxon>Thermoactinomycetaceae</taxon>
        <taxon>Marininema</taxon>
    </lineage>
</organism>
<keyword evidence="3" id="KW-1185">Reference proteome</keyword>
<evidence type="ECO:0000259" key="1">
    <source>
        <dbReference type="PROSITE" id="PS50943"/>
    </source>
</evidence>
<dbReference type="PROSITE" id="PS50943">
    <property type="entry name" value="HTH_CROC1"/>
    <property type="match status" value="1"/>
</dbReference>
<dbReference type="RefSeq" id="WP_245838899.1">
    <property type="nucleotide sequence ID" value="NZ_FPAA01000019.1"/>
</dbReference>
<protein>
    <submittedName>
        <fullName evidence="2">Putative transcriptional regulator</fullName>
    </submittedName>
</protein>
<dbReference type="AlphaFoldDB" id="A0A1I6URD6"/>
<evidence type="ECO:0000313" key="3">
    <source>
        <dbReference type="Proteomes" id="UP000198660"/>
    </source>
</evidence>
<dbReference type="InterPro" id="IPR001387">
    <property type="entry name" value="Cro/C1-type_HTH"/>
</dbReference>
<dbReference type="InterPro" id="IPR010982">
    <property type="entry name" value="Lambda_DNA-bd_dom_sf"/>
</dbReference>
<reference evidence="3" key="1">
    <citation type="submission" date="2016-10" db="EMBL/GenBank/DDBJ databases">
        <authorList>
            <person name="Varghese N."/>
            <person name="Submissions S."/>
        </authorList>
    </citation>
    <scope>NUCLEOTIDE SEQUENCE [LARGE SCALE GENOMIC DNA]</scope>
    <source>
        <strain evidence="3">DSM 45789</strain>
    </source>
</reference>
<gene>
    <name evidence="2" type="ORF">SAMN05444972_11926</name>
</gene>
<dbReference type="EMBL" id="FPAA01000019">
    <property type="protein sequence ID" value="SFT03970.1"/>
    <property type="molecule type" value="Genomic_DNA"/>
</dbReference>
<dbReference type="Proteomes" id="UP000198660">
    <property type="component" value="Unassembled WGS sequence"/>
</dbReference>
<dbReference type="CDD" id="cd00093">
    <property type="entry name" value="HTH_XRE"/>
    <property type="match status" value="1"/>
</dbReference>
<evidence type="ECO:0000313" key="2">
    <source>
        <dbReference type="EMBL" id="SFT03970.1"/>
    </source>
</evidence>
<dbReference type="Pfam" id="PF01381">
    <property type="entry name" value="HTH_3"/>
    <property type="match status" value="1"/>
</dbReference>
<dbReference type="Gene3D" id="1.10.260.40">
    <property type="entry name" value="lambda repressor-like DNA-binding domains"/>
    <property type="match status" value="1"/>
</dbReference>
<accession>A0A1I6URD6</accession>